<dbReference type="InterPro" id="IPR011013">
    <property type="entry name" value="Gal_mutarotase_sf_dom"/>
</dbReference>
<feature type="domain" description="Glycoside hydrolase family 65 central catalytic" evidence="6">
    <location>
        <begin position="315"/>
        <end position="676"/>
    </location>
</feature>
<dbReference type="PANTHER" id="PTHR11051">
    <property type="entry name" value="GLYCOSYL HYDROLASE-RELATED"/>
    <property type="match status" value="1"/>
</dbReference>
<dbReference type="GO" id="GO:0004553">
    <property type="term" value="F:hydrolase activity, hydrolyzing O-glycosyl compounds"/>
    <property type="evidence" value="ECO:0007669"/>
    <property type="project" value="TreeGrafter"/>
</dbReference>
<dbReference type="Pfam" id="PF03636">
    <property type="entry name" value="Glyco_hydro_65N"/>
    <property type="match status" value="1"/>
</dbReference>
<evidence type="ECO:0000259" key="8">
    <source>
        <dbReference type="Pfam" id="PF03636"/>
    </source>
</evidence>
<dbReference type="GO" id="GO:0030246">
    <property type="term" value="F:carbohydrate binding"/>
    <property type="evidence" value="ECO:0007669"/>
    <property type="project" value="InterPro"/>
</dbReference>
<feature type="binding site" evidence="5">
    <location>
        <begin position="588"/>
        <end position="589"/>
    </location>
    <ligand>
        <name>substrate</name>
    </ligand>
</feature>
<dbReference type="RefSeq" id="WP_275417397.1">
    <property type="nucleotide sequence ID" value="NZ_CP106878.1"/>
</dbReference>
<evidence type="ECO:0000259" key="6">
    <source>
        <dbReference type="Pfam" id="PF03632"/>
    </source>
</evidence>
<proteinExistence type="inferred from homology"/>
<keyword evidence="2" id="KW-0328">Glycosyltransferase</keyword>
<evidence type="ECO:0000256" key="1">
    <source>
        <dbReference type="ARBA" id="ARBA00006768"/>
    </source>
</evidence>
<evidence type="ECO:0000313" key="10">
    <source>
        <dbReference type="Proteomes" id="UP001164718"/>
    </source>
</evidence>
<dbReference type="InterPro" id="IPR037018">
    <property type="entry name" value="GH65_N"/>
</dbReference>
<organism evidence="9 10">
    <name type="scientific">Fervidibacillus albus</name>
    <dbReference type="NCBI Taxonomy" id="2980026"/>
    <lineage>
        <taxon>Bacteria</taxon>
        <taxon>Bacillati</taxon>
        <taxon>Bacillota</taxon>
        <taxon>Bacilli</taxon>
        <taxon>Bacillales</taxon>
        <taxon>Bacillaceae</taxon>
        <taxon>Fervidibacillus</taxon>
    </lineage>
</organism>
<evidence type="ECO:0000256" key="4">
    <source>
        <dbReference type="PIRSR" id="PIRSR036289-50"/>
    </source>
</evidence>
<dbReference type="Pfam" id="PF03633">
    <property type="entry name" value="Glyco_hydro_65C"/>
    <property type="match status" value="1"/>
</dbReference>
<feature type="binding site" evidence="5">
    <location>
        <begin position="349"/>
        <end position="350"/>
    </location>
    <ligand>
        <name>substrate</name>
    </ligand>
</feature>
<keyword evidence="9" id="KW-0378">Hydrolase</keyword>
<dbReference type="InterPro" id="IPR017045">
    <property type="entry name" value="Malt_Pase/Glycosyl_Hdrlase"/>
</dbReference>
<dbReference type="InterPro" id="IPR012341">
    <property type="entry name" value="6hp_glycosidase-like_sf"/>
</dbReference>
<comment type="similarity">
    <text evidence="1">Belongs to the glycosyl hydrolase 65 family.</text>
</comment>
<evidence type="ECO:0000256" key="5">
    <source>
        <dbReference type="PIRSR" id="PIRSR036289-51"/>
    </source>
</evidence>
<dbReference type="Gene3D" id="2.70.98.40">
    <property type="entry name" value="Glycoside hydrolase, family 65, N-terminal domain"/>
    <property type="match status" value="1"/>
</dbReference>
<accession>A0A9E8RVL6</accession>
<dbReference type="PIRSF" id="PIRSF036289">
    <property type="entry name" value="Glycosyl_hydrolase_malt_phosph"/>
    <property type="match status" value="1"/>
</dbReference>
<sequence length="758" mass="87972">MTWQIRSRSLKPEDLLVEESLFSLANGYLGVRGNLEEGSLYESIQGTYINAFHDVVEIPYGEKLYGFPETQQKLANVIDAQSIQLFFGDEEEPYSPFQGEVVHYERILHLDKGYSERMIHWRSPKGKEVKIRFIRLVSFEKRELFSVFVEIIPINFFGKVKVISHVNGDVTNYVNGKDPRVGNSHAKLLNTKICKTVDDYLVVINETMRTKIQVGCVTTHRWEAGQQSVETNGQTVTITNIFQLRKSTVFEKRNVYVDTLRHGQNLFETGVSLQERWKHVTMDQLLTEQQEYVEKFWNHADVKIYGDDKVQEGIRFNLYHLLQSAGRDAISNIAAKGLSGEGYEGHYFWDTEIYMIPVFLLTKPELAKQLLMYRYSILDGARKHAKIMGHQKGALFPWRTISGSECSSYFPSGSAQYHISADIAYSFVQYYLATGDEAFFEMYGAELLFETARLWLDTGHFSEDGFRIDAVTGPDEYTCIVNNNYYTNVMAKYNLQWATNVYDQLDKKGTEHFTRIKKKLNLKKEERDAWERAAKAMYLPYDEKLKINPQDDAFLKKEKWDFSATPKENYPLLLHYHPLTIYRYQVCKQADTVLAHFLLEDEQSMETIRHSYHYYEKITTHDSSLSTCIFSIMAAKIGEMDKAYHYFTETARLDLDNTHKNTKDGLHLANMGGTWMAIVFGFAGLRIKQSGLHFHPRLPEKWAGYECNLQFRSRELTIKVDQERTEISMKGEPLQLFVFQRPYLVKEGEPLTIRTTGK</sequence>
<reference evidence="9" key="1">
    <citation type="submission" date="2022-09" db="EMBL/GenBank/DDBJ databases">
        <title>Complete Genomes of Fervidibacillus albus and Fervidibacillus halotolerans isolated from tidal flat sediments.</title>
        <authorList>
            <person name="Kwon K.K."/>
            <person name="Yang S.-H."/>
            <person name="Park M.J."/>
            <person name="Oh H.-M."/>
        </authorList>
    </citation>
    <scope>NUCLEOTIDE SEQUENCE</scope>
    <source>
        <strain evidence="9">MEBiC13591</strain>
    </source>
</reference>
<evidence type="ECO:0000259" key="7">
    <source>
        <dbReference type="Pfam" id="PF03633"/>
    </source>
</evidence>
<feature type="domain" description="Glycoside hydrolase family 65 C-terminal" evidence="7">
    <location>
        <begin position="685"/>
        <end position="744"/>
    </location>
</feature>
<feature type="active site" description="Proton donor" evidence="4">
    <location>
        <position position="476"/>
    </location>
</feature>
<dbReference type="InterPro" id="IPR005196">
    <property type="entry name" value="Glyco_hydro_65_N"/>
</dbReference>
<evidence type="ECO:0000313" key="9">
    <source>
        <dbReference type="EMBL" id="WAA09616.1"/>
    </source>
</evidence>
<dbReference type="InterPro" id="IPR008928">
    <property type="entry name" value="6-hairpin_glycosidase_sf"/>
</dbReference>
<dbReference type="Gene3D" id="1.50.10.10">
    <property type="match status" value="1"/>
</dbReference>
<dbReference type="SUPFAM" id="SSF74650">
    <property type="entry name" value="Galactose mutarotase-like"/>
    <property type="match status" value="1"/>
</dbReference>
<dbReference type="InterPro" id="IPR005194">
    <property type="entry name" value="Glyco_hydro_65_C"/>
</dbReference>
<dbReference type="PANTHER" id="PTHR11051:SF8">
    <property type="entry name" value="PROTEIN-GLUCOSYLGALACTOSYLHYDROXYLYSINE GLUCOSIDASE"/>
    <property type="match status" value="1"/>
</dbReference>
<dbReference type="SUPFAM" id="SSF48208">
    <property type="entry name" value="Six-hairpin glycosidases"/>
    <property type="match status" value="1"/>
</dbReference>
<evidence type="ECO:0000256" key="2">
    <source>
        <dbReference type="ARBA" id="ARBA00022676"/>
    </source>
</evidence>
<gene>
    <name evidence="9" type="ORF">OE104_13995</name>
</gene>
<keyword evidence="10" id="KW-1185">Reference proteome</keyword>
<dbReference type="GO" id="GO:0016757">
    <property type="term" value="F:glycosyltransferase activity"/>
    <property type="evidence" value="ECO:0007669"/>
    <property type="project" value="UniProtKB-KW"/>
</dbReference>
<dbReference type="GO" id="GO:0005975">
    <property type="term" value="P:carbohydrate metabolic process"/>
    <property type="evidence" value="ECO:0007669"/>
    <property type="project" value="InterPro"/>
</dbReference>
<feature type="domain" description="Glycoside hydrolase family 65 N-terminal" evidence="8">
    <location>
        <begin position="8"/>
        <end position="244"/>
    </location>
</feature>
<name>A0A9E8RVL6_9BACI</name>
<dbReference type="AlphaFoldDB" id="A0A9E8RVL6"/>
<evidence type="ECO:0000256" key="3">
    <source>
        <dbReference type="ARBA" id="ARBA00022679"/>
    </source>
</evidence>
<dbReference type="InterPro" id="IPR005195">
    <property type="entry name" value="Glyco_hydro_65_M"/>
</dbReference>
<dbReference type="KEGG" id="faf:OE104_13995"/>
<keyword evidence="3" id="KW-0808">Transferase</keyword>
<dbReference type="Proteomes" id="UP001164718">
    <property type="component" value="Chromosome"/>
</dbReference>
<protein>
    <submittedName>
        <fullName evidence="9">Family 65 glycosyl hydrolase</fullName>
    </submittedName>
</protein>
<dbReference type="EMBL" id="CP106878">
    <property type="protein sequence ID" value="WAA09616.1"/>
    <property type="molecule type" value="Genomic_DNA"/>
</dbReference>
<dbReference type="Gene3D" id="2.60.420.10">
    <property type="entry name" value="Maltose phosphorylase, domain 3"/>
    <property type="match status" value="1"/>
</dbReference>
<dbReference type="Pfam" id="PF03632">
    <property type="entry name" value="Glyco_hydro_65m"/>
    <property type="match status" value="1"/>
</dbReference>